<evidence type="ECO:0000313" key="12">
    <source>
        <dbReference type="Proteomes" id="UP001284601"/>
    </source>
</evidence>
<keyword evidence="4" id="KW-0808">Transferase</keyword>
<dbReference type="InterPro" id="IPR050482">
    <property type="entry name" value="Sensor_HK_TwoCompSys"/>
</dbReference>
<feature type="transmembrane region" description="Helical" evidence="9">
    <location>
        <begin position="86"/>
        <end position="107"/>
    </location>
</feature>
<dbReference type="Pfam" id="PF07730">
    <property type="entry name" value="HisKA_3"/>
    <property type="match status" value="1"/>
</dbReference>
<keyword evidence="9" id="KW-0812">Transmembrane</keyword>
<evidence type="ECO:0000256" key="5">
    <source>
        <dbReference type="ARBA" id="ARBA00022741"/>
    </source>
</evidence>
<dbReference type="RefSeq" id="WP_318601427.1">
    <property type="nucleotide sequence ID" value="NZ_JAWSTH010000193.1"/>
</dbReference>
<keyword evidence="7" id="KW-0067">ATP-binding</keyword>
<keyword evidence="3" id="KW-0597">Phosphoprotein</keyword>
<evidence type="ECO:0000256" key="8">
    <source>
        <dbReference type="ARBA" id="ARBA00023012"/>
    </source>
</evidence>
<dbReference type="Proteomes" id="UP001284601">
    <property type="component" value="Unassembled WGS sequence"/>
</dbReference>
<evidence type="ECO:0000313" key="11">
    <source>
        <dbReference type="EMBL" id="MDW5598837.1"/>
    </source>
</evidence>
<evidence type="ECO:0000256" key="2">
    <source>
        <dbReference type="ARBA" id="ARBA00012438"/>
    </source>
</evidence>
<organism evidence="11 12">
    <name type="scientific">Conexibacter stalactiti</name>
    <dbReference type="NCBI Taxonomy" id="1940611"/>
    <lineage>
        <taxon>Bacteria</taxon>
        <taxon>Bacillati</taxon>
        <taxon>Actinomycetota</taxon>
        <taxon>Thermoleophilia</taxon>
        <taxon>Solirubrobacterales</taxon>
        <taxon>Conexibacteraceae</taxon>
        <taxon>Conexibacter</taxon>
    </lineage>
</organism>
<proteinExistence type="predicted"/>
<evidence type="ECO:0000256" key="9">
    <source>
        <dbReference type="SAM" id="Phobius"/>
    </source>
</evidence>
<dbReference type="Gene3D" id="1.20.5.1930">
    <property type="match status" value="1"/>
</dbReference>
<keyword evidence="8" id="KW-0902">Two-component regulatory system</keyword>
<dbReference type="PANTHER" id="PTHR24421:SF10">
    <property type="entry name" value="NITRATE_NITRITE SENSOR PROTEIN NARQ"/>
    <property type="match status" value="1"/>
</dbReference>
<dbReference type="InterPro" id="IPR036890">
    <property type="entry name" value="HATPase_C_sf"/>
</dbReference>
<protein>
    <recommendedName>
        <fullName evidence="2">histidine kinase</fullName>
        <ecNumber evidence="2">2.7.13.3</ecNumber>
    </recommendedName>
</protein>
<feature type="non-terminal residue" evidence="11">
    <location>
        <position position="1"/>
    </location>
</feature>
<keyword evidence="12" id="KW-1185">Reference proteome</keyword>
<keyword evidence="6 11" id="KW-0418">Kinase</keyword>
<dbReference type="EMBL" id="JAWSTH010000193">
    <property type="protein sequence ID" value="MDW5598837.1"/>
    <property type="molecule type" value="Genomic_DNA"/>
</dbReference>
<sequence>RTTLSVVLPARAEGLPARRSPPAWLRRAPWLRGQGVPLLILVLEVTEALLAAGKPEEWYGPASVPVRLAGAVALALAFVPRRRWPLLTVVLVVAICAVRTVVLGDAFGLNAPLYVTAFIAGAYVQPLWLAAVAGIGGVVGGGLLTVLLAFDWNWAMYPPSIMLFFATMVVAAWATGVGGRRRLAEVDELRALSAAEERRQAAVIRRAVEAERLRVARELHDLVGHGLTSITLQCAVADQLLDTRPVAAATAIAAVEEVAGEVLGELDQLLAALDGAGEAEAPRLMRLTELARRAEAHGLDVRLELVGDVAAVPPGHAGAAYRIVQEALTNARKHGGAVVVRARVAAEQGRLTIEVRNAIAARHEPHRPIPARDGGLGIAGMRERVRVYDGWLIAGHDGDGEWVVRAELPCEIA</sequence>
<comment type="catalytic activity">
    <reaction evidence="1">
        <text>ATP + protein L-histidine = ADP + protein N-phospho-L-histidine.</text>
        <dbReference type="EC" id="2.7.13.3"/>
    </reaction>
</comment>
<dbReference type="PANTHER" id="PTHR24421">
    <property type="entry name" value="NITRATE/NITRITE SENSOR PROTEIN NARX-RELATED"/>
    <property type="match status" value="1"/>
</dbReference>
<accession>A0ABU4I1P0</accession>
<reference evidence="12" key="1">
    <citation type="submission" date="2023-07" db="EMBL/GenBank/DDBJ databases">
        <title>Conexibacter stalactiti sp. nov., isolated from stalactites in a lava cave and emended description of the genus Conexibacter.</title>
        <authorList>
            <person name="Lee S.D."/>
        </authorList>
    </citation>
    <scope>NUCLEOTIDE SEQUENCE [LARGE SCALE GENOMIC DNA]</scope>
    <source>
        <strain evidence="12">KCTC 39840</strain>
    </source>
</reference>
<dbReference type="Gene3D" id="3.30.565.10">
    <property type="entry name" value="Histidine kinase-like ATPase, C-terminal domain"/>
    <property type="match status" value="1"/>
</dbReference>
<keyword evidence="9" id="KW-1133">Transmembrane helix</keyword>
<feature type="domain" description="Signal transduction histidine kinase subgroup 3 dimerisation and phosphoacceptor" evidence="10">
    <location>
        <begin position="211"/>
        <end position="274"/>
    </location>
</feature>
<evidence type="ECO:0000259" key="10">
    <source>
        <dbReference type="Pfam" id="PF07730"/>
    </source>
</evidence>
<keyword evidence="9" id="KW-0472">Membrane</keyword>
<dbReference type="CDD" id="cd16917">
    <property type="entry name" value="HATPase_UhpB-NarQ-NarX-like"/>
    <property type="match status" value="1"/>
</dbReference>
<evidence type="ECO:0000256" key="6">
    <source>
        <dbReference type="ARBA" id="ARBA00022777"/>
    </source>
</evidence>
<evidence type="ECO:0000256" key="7">
    <source>
        <dbReference type="ARBA" id="ARBA00022840"/>
    </source>
</evidence>
<evidence type="ECO:0000256" key="4">
    <source>
        <dbReference type="ARBA" id="ARBA00022679"/>
    </source>
</evidence>
<name>A0ABU4I1P0_9ACTN</name>
<evidence type="ECO:0000256" key="3">
    <source>
        <dbReference type="ARBA" id="ARBA00022553"/>
    </source>
</evidence>
<gene>
    <name evidence="11" type="ORF">R7226_31050</name>
</gene>
<dbReference type="SUPFAM" id="SSF55874">
    <property type="entry name" value="ATPase domain of HSP90 chaperone/DNA topoisomerase II/histidine kinase"/>
    <property type="match status" value="1"/>
</dbReference>
<feature type="transmembrane region" description="Helical" evidence="9">
    <location>
        <begin position="127"/>
        <end position="149"/>
    </location>
</feature>
<dbReference type="EC" id="2.7.13.3" evidence="2"/>
<dbReference type="GO" id="GO:0016301">
    <property type="term" value="F:kinase activity"/>
    <property type="evidence" value="ECO:0007669"/>
    <property type="project" value="UniProtKB-KW"/>
</dbReference>
<feature type="transmembrane region" description="Helical" evidence="9">
    <location>
        <begin position="161"/>
        <end position="179"/>
    </location>
</feature>
<keyword evidence="5" id="KW-0547">Nucleotide-binding</keyword>
<evidence type="ECO:0000256" key="1">
    <source>
        <dbReference type="ARBA" id="ARBA00000085"/>
    </source>
</evidence>
<dbReference type="InterPro" id="IPR011712">
    <property type="entry name" value="Sig_transdc_His_kin_sub3_dim/P"/>
</dbReference>
<comment type="caution">
    <text evidence="11">The sequence shown here is derived from an EMBL/GenBank/DDBJ whole genome shotgun (WGS) entry which is preliminary data.</text>
</comment>